<reference evidence="2" key="1">
    <citation type="submission" date="2023-07" db="EMBL/GenBank/DDBJ databases">
        <authorList>
            <consortium name="AG Swart"/>
            <person name="Singh M."/>
            <person name="Singh A."/>
            <person name="Seah K."/>
            <person name="Emmerich C."/>
        </authorList>
    </citation>
    <scope>NUCLEOTIDE SEQUENCE</scope>
    <source>
        <strain evidence="2">DP1</strain>
    </source>
</reference>
<comment type="caution">
    <text evidence="2">The sequence shown here is derived from an EMBL/GenBank/DDBJ whole genome shotgun (WGS) entry which is preliminary data.</text>
</comment>
<evidence type="ECO:0000313" key="2">
    <source>
        <dbReference type="EMBL" id="CAI2385889.1"/>
    </source>
</evidence>
<accession>A0AAD1Y7G5</accession>
<feature type="compositionally biased region" description="Basic residues" evidence="1">
    <location>
        <begin position="365"/>
        <end position="375"/>
    </location>
</feature>
<feature type="region of interest" description="Disordered" evidence="1">
    <location>
        <begin position="69"/>
        <end position="229"/>
    </location>
</feature>
<protein>
    <submittedName>
        <fullName evidence="2">Uncharacterized protein</fullName>
    </submittedName>
</protein>
<proteinExistence type="predicted"/>
<feature type="compositionally biased region" description="Acidic residues" evidence="1">
    <location>
        <begin position="76"/>
        <end position="91"/>
    </location>
</feature>
<feature type="compositionally biased region" description="Basic and acidic residues" evidence="1">
    <location>
        <begin position="339"/>
        <end position="356"/>
    </location>
</feature>
<dbReference type="EMBL" id="CAMPGE010028361">
    <property type="protein sequence ID" value="CAI2385889.1"/>
    <property type="molecule type" value="Genomic_DNA"/>
</dbReference>
<dbReference type="AlphaFoldDB" id="A0AAD1Y7G5"/>
<feature type="compositionally biased region" description="Polar residues" evidence="1">
    <location>
        <begin position="198"/>
        <end position="207"/>
    </location>
</feature>
<feature type="compositionally biased region" description="Polar residues" evidence="1">
    <location>
        <begin position="657"/>
        <end position="672"/>
    </location>
</feature>
<gene>
    <name evidence="2" type="ORF">ECRASSUSDP1_LOCUS27484</name>
</gene>
<feature type="compositionally biased region" description="Low complexity" evidence="1">
    <location>
        <begin position="131"/>
        <end position="141"/>
    </location>
</feature>
<feature type="region of interest" description="Disordered" evidence="1">
    <location>
        <begin position="1"/>
        <end position="35"/>
    </location>
</feature>
<feature type="compositionally biased region" description="Polar residues" evidence="1">
    <location>
        <begin position="113"/>
        <end position="124"/>
    </location>
</feature>
<feature type="compositionally biased region" description="Polar residues" evidence="1">
    <location>
        <begin position="399"/>
        <end position="417"/>
    </location>
</feature>
<feature type="region of interest" description="Disordered" evidence="1">
    <location>
        <begin position="265"/>
        <end position="292"/>
    </location>
</feature>
<sequence>MNQEEIDTQEISLRHQGFATEPRITEETKEDSQKKPYFIECEDTTSEKSEPYTKVKFNKVVQVVEYSCPTESSNIDTEEEIQSEEVSDSSDELQFNPPPINNINVEIEMEKASSFSGNNPSTLEVINGLKSANPASSTISSSDEKDPKNNCPAGPSSKSSMMTRILMAKKNNALSQGNEENENNNLPEGPVKDLSPLVSRNANNTKIGGSDIKQSSPLSWSLPKPKENISKIRCQPGQYQKKGYLDKILKKGRYKSFLTTSANVSGKKVNQSRNKHNWNSNASVSPLSSFRGNSTCTPLKKASFISDLSKSKNPKRKNRNKNFGLRKSKSTNTLNPEKLTQKYSKEREQLEKRAREIMSQSNRSSSRKKKVKVVSKRNSSRDQPKTKPPTLRSRRVNDSLKSNQTSRNLMSSRTSSFLAKPPVYQSKPLSAKSIKQRALKKRSLDRIRGNINKDYRLSWIKSKSKEDKENTSNLNFNIHQPASLTDECKKRVNDIPETKAAQASQNLHSFTTNEDVKTLLYQNCQEVLQKKADQHTIDDISAIKNSTDLDDESNTQPPIMSVLKVDSSSKEEIESNQSYGCCSVEIVKSTVHYPLDGPPVEVLHFKKENPKSRMYQKFMTTNASKDTASIPTSEGVCFDAAKSDPFLPKKLSFNSCSSVESSPNVQKPLNQPETHKMGQELPPKQPPQNLPKYPLKSPETPKKPLKNPAYSKELILKRISYLKSKTGSTEFQNFP</sequence>
<feature type="compositionally biased region" description="Basic and acidic residues" evidence="1">
    <location>
        <begin position="23"/>
        <end position="34"/>
    </location>
</feature>
<feature type="region of interest" description="Disordered" evidence="1">
    <location>
        <begin position="657"/>
        <end position="709"/>
    </location>
</feature>
<evidence type="ECO:0000313" key="3">
    <source>
        <dbReference type="Proteomes" id="UP001295684"/>
    </source>
</evidence>
<keyword evidence="3" id="KW-1185">Reference proteome</keyword>
<dbReference type="Proteomes" id="UP001295684">
    <property type="component" value="Unassembled WGS sequence"/>
</dbReference>
<evidence type="ECO:0000256" key="1">
    <source>
        <dbReference type="SAM" id="MobiDB-lite"/>
    </source>
</evidence>
<feature type="region of interest" description="Disordered" evidence="1">
    <location>
        <begin position="307"/>
        <end position="421"/>
    </location>
</feature>
<organism evidence="2 3">
    <name type="scientific">Euplotes crassus</name>
    <dbReference type="NCBI Taxonomy" id="5936"/>
    <lineage>
        <taxon>Eukaryota</taxon>
        <taxon>Sar</taxon>
        <taxon>Alveolata</taxon>
        <taxon>Ciliophora</taxon>
        <taxon>Intramacronucleata</taxon>
        <taxon>Spirotrichea</taxon>
        <taxon>Hypotrichia</taxon>
        <taxon>Euplotida</taxon>
        <taxon>Euplotidae</taxon>
        <taxon>Moneuplotes</taxon>
    </lineage>
</organism>
<name>A0AAD1Y7G5_EUPCR</name>
<feature type="compositionally biased region" description="Basic residues" evidence="1">
    <location>
        <begin position="312"/>
        <end position="329"/>
    </location>
</feature>